<evidence type="ECO:0000313" key="3">
    <source>
        <dbReference type="EMBL" id="SFI91348.1"/>
    </source>
</evidence>
<evidence type="ECO:0000259" key="2">
    <source>
        <dbReference type="Pfam" id="PF02481"/>
    </source>
</evidence>
<dbReference type="InterPro" id="IPR057666">
    <property type="entry name" value="DrpA_SLOG"/>
</dbReference>
<sequence length="359" mass="38515">MQHILTDDTLILGLSVARISFLDFNQKKNLLKKLDSPYSLALQSIEEIFKLAECGEKPRAVWNGSENLRMAKAEACQCERLGIKILFHYDEGYPEPLRQIADPPFCLFVRGDASLLSGRCVSVVGTRRLSQAGRVAARSFAHEATLDGCNVVSGLAGGADSYAHLGAIDAFYDAAERGDATLRDGAIDRCAVLGHTIAVLPSGIDNIVPYSNKRLAAAVLQSGGCLVSEYGPGAPAGKWQFIARNRIVAGLSEATVVIEAPTGSGALITADFALEDGRDVMFHEAAFGEAASRISEVVRDDLEKSFATGRVSKYKMENTPEKFLSAGAPVIKDYKDYCVALAEPPGLRSTPPVQGELFT</sequence>
<dbReference type="InterPro" id="IPR003488">
    <property type="entry name" value="DprA"/>
</dbReference>
<evidence type="ECO:0000256" key="1">
    <source>
        <dbReference type="ARBA" id="ARBA00006525"/>
    </source>
</evidence>
<dbReference type="SUPFAM" id="SSF102405">
    <property type="entry name" value="MCP/YpsA-like"/>
    <property type="match status" value="1"/>
</dbReference>
<dbReference type="GO" id="GO:0009294">
    <property type="term" value="P:DNA-mediated transformation"/>
    <property type="evidence" value="ECO:0007669"/>
    <property type="project" value="InterPro"/>
</dbReference>
<dbReference type="RefSeq" id="WP_074932572.1">
    <property type="nucleotide sequence ID" value="NZ_FORI01000008.1"/>
</dbReference>
<comment type="similarity">
    <text evidence="1">Belongs to the DprA/Smf family.</text>
</comment>
<dbReference type="PANTHER" id="PTHR43022:SF1">
    <property type="entry name" value="PROTEIN SMF"/>
    <property type="match status" value="1"/>
</dbReference>
<dbReference type="Gene3D" id="3.40.50.450">
    <property type="match status" value="1"/>
</dbReference>
<dbReference type="AlphaFoldDB" id="A0A1I3M2Y9"/>
<dbReference type="Proteomes" id="UP000182737">
    <property type="component" value="Unassembled WGS sequence"/>
</dbReference>
<organism evidence="3 4">
    <name type="scientific">Treponema bryantii</name>
    <dbReference type="NCBI Taxonomy" id="163"/>
    <lineage>
        <taxon>Bacteria</taxon>
        <taxon>Pseudomonadati</taxon>
        <taxon>Spirochaetota</taxon>
        <taxon>Spirochaetia</taxon>
        <taxon>Spirochaetales</taxon>
        <taxon>Treponemataceae</taxon>
        <taxon>Treponema</taxon>
    </lineage>
</organism>
<dbReference type="Pfam" id="PF02481">
    <property type="entry name" value="DNA_processg_A"/>
    <property type="match status" value="1"/>
</dbReference>
<accession>A0A1I3M2Y9</accession>
<dbReference type="PANTHER" id="PTHR43022">
    <property type="entry name" value="PROTEIN SMF"/>
    <property type="match status" value="1"/>
</dbReference>
<feature type="domain" description="Smf/DprA SLOG" evidence="2">
    <location>
        <begin position="84"/>
        <end position="289"/>
    </location>
</feature>
<reference evidence="4" key="1">
    <citation type="submission" date="2016-10" db="EMBL/GenBank/DDBJ databases">
        <authorList>
            <person name="Varghese N."/>
            <person name="Submissions S."/>
        </authorList>
    </citation>
    <scope>NUCLEOTIDE SEQUENCE [LARGE SCALE GENOMIC DNA]</scope>
    <source>
        <strain evidence="4">XBD1002</strain>
    </source>
</reference>
<dbReference type="EMBL" id="FORI01000008">
    <property type="protein sequence ID" value="SFI91348.1"/>
    <property type="molecule type" value="Genomic_DNA"/>
</dbReference>
<dbReference type="OrthoDB" id="9785707at2"/>
<evidence type="ECO:0000313" key="4">
    <source>
        <dbReference type="Proteomes" id="UP000182737"/>
    </source>
</evidence>
<keyword evidence="4" id="KW-1185">Reference proteome</keyword>
<proteinExistence type="inferred from homology"/>
<gene>
    <name evidence="3" type="ORF">SAMN04487775_10819</name>
</gene>
<name>A0A1I3M2Y9_9SPIR</name>
<protein>
    <submittedName>
        <fullName evidence="3">DNA processing protein</fullName>
    </submittedName>
</protein>